<name>A0A061JI35_9PROT</name>
<reference evidence="1 2" key="1">
    <citation type="journal article" date="2013" name="Genome Announc.">
        <title>Draft Genome Sequence of Holospora undulata Strain HU1, a Micronucleus-Specific Symbiont of the Ciliate Paramecium caudatum.</title>
        <authorList>
            <person name="Dohra H."/>
            <person name="Suzuki H."/>
            <person name="Suzuki T."/>
            <person name="Tanaka K."/>
            <person name="Fujishima M."/>
        </authorList>
    </citation>
    <scope>NUCLEOTIDE SEQUENCE [LARGE SCALE GENOMIC DNA]</scope>
    <source>
        <strain evidence="1 2">HU1</strain>
    </source>
</reference>
<protein>
    <submittedName>
        <fullName evidence="1">Uncharacterized protein</fullName>
    </submittedName>
</protein>
<organism evidence="1 2">
    <name type="scientific">Holospora undulata HU1</name>
    <dbReference type="NCBI Taxonomy" id="1321371"/>
    <lineage>
        <taxon>Bacteria</taxon>
        <taxon>Pseudomonadati</taxon>
        <taxon>Pseudomonadota</taxon>
        <taxon>Alphaproteobacteria</taxon>
        <taxon>Holosporales</taxon>
        <taxon>Holosporaceae</taxon>
        <taxon>Holospora</taxon>
    </lineage>
</organism>
<keyword evidence="2" id="KW-1185">Reference proteome</keyword>
<evidence type="ECO:0000313" key="2">
    <source>
        <dbReference type="Proteomes" id="UP000026922"/>
    </source>
</evidence>
<dbReference type="EMBL" id="ARPM03000164">
    <property type="protein sequence ID" value="ETZ04649.1"/>
    <property type="molecule type" value="Genomic_DNA"/>
</dbReference>
<accession>A0A061JI35</accession>
<dbReference type="AlphaFoldDB" id="A0A061JI35"/>
<sequence>MYWPTFLNLFLHKDALLYGWYLSSAPHTLDRQSVFLKDFPQCHYLSICKIFCAYFSNPLNPGKDLDKKPPVFKINKTAFNDYPLLFPLLFFLVEAPAFSKISLICRVFCVIASSLLKNKIFNLSLLSYFIL</sequence>
<proteinExistence type="predicted"/>
<comment type="caution">
    <text evidence="1">The sequence shown here is derived from an EMBL/GenBank/DDBJ whole genome shotgun (WGS) entry which is preliminary data.</text>
</comment>
<gene>
    <name evidence="1" type="ORF">K737_300943</name>
</gene>
<evidence type="ECO:0000313" key="1">
    <source>
        <dbReference type="EMBL" id="ETZ04649.1"/>
    </source>
</evidence>
<dbReference type="Proteomes" id="UP000026922">
    <property type="component" value="Unassembled WGS sequence"/>
</dbReference>